<reference evidence="1 2" key="1">
    <citation type="submission" date="2024-06" db="EMBL/GenBank/DDBJ databases">
        <title>Genomics of switchgrass bacterial isolates.</title>
        <authorList>
            <person name="Shade A."/>
        </authorList>
    </citation>
    <scope>NUCLEOTIDE SEQUENCE [LARGE SCALE GENOMIC DNA]</scope>
    <source>
        <strain evidence="1 2">PvP084</strain>
    </source>
</reference>
<evidence type="ECO:0000313" key="2">
    <source>
        <dbReference type="Proteomes" id="UP001549119"/>
    </source>
</evidence>
<gene>
    <name evidence="1" type="ORF">ABIC20_003427</name>
</gene>
<keyword evidence="2" id="KW-1185">Reference proteome</keyword>
<sequence length="143" mass="14092">MGSAPGSVDPGGYPYWTSETVLSRSRQLSMRSPVDVTANRIPAGTCAVRRLATPISIPLAWTGSGIVLLPSPTSAASPPATTFEIHVDGATVAPAAIPAGGGSMPLTGAGALLVSPGSLIEFVNTGAALFGATVAVGIAGTHV</sequence>
<organism evidence="1 2">
    <name type="scientific">Methylobacterium radiotolerans</name>
    <dbReference type="NCBI Taxonomy" id="31998"/>
    <lineage>
        <taxon>Bacteria</taxon>
        <taxon>Pseudomonadati</taxon>
        <taxon>Pseudomonadota</taxon>
        <taxon>Alphaproteobacteria</taxon>
        <taxon>Hyphomicrobiales</taxon>
        <taxon>Methylobacteriaceae</taxon>
        <taxon>Methylobacterium</taxon>
    </lineage>
</organism>
<name>A0ABV2NI56_9HYPH</name>
<protein>
    <submittedName>
        <fullName evidence="1">Uncharacterized protein</fullName>
    </submittedName>
</protein>
<comment type="caution">
    <text evidence="1">The sequence shown here is derived from an EMBL/GenBank/DDBJ whole genome shotgun (WGS) entry which is preliminary data.</text>
</comment>
<dbReference type="Proteomes" id="UP001549119">
    <property type="component" value="Unassembled WGS sequence"/>
</dbReference>
<accession>A0ABV2NI56</accession>
<proteinExistence type="predicted"/>
<dbReference type="RefSeq" id="WP_043074440.1">
    <property type="nucleotide sequence ID" value="NZ_JAZBNP010000001.1"/>
</dbReference>
<evidence type="ECO:0000313" key="1">
    <source>
        <dbReference type="EMBL" id="MET3866118.1"/>
    </source>
</evidence>
<dbReference type="EMBL" id="JBEPNW010000002">
    <property type="protein sequence ID" value="MET3866118.1"/>
    <property type="molecule type" value="Genomic_DNA"/>
</dbReference>